<accession>A0A7R8UAL8</accession>
<gene>
    <name evidence="2" type="ORF">HERILL_LOCUS617</name>
</gene>
<keyword evidence="3" id="KW-1185">Reference proteome</keyword>
<feature type="transmembrane region" description="Helical" evidence="1">
    <location>
        <begin position="60"/>
        <end position="77"/>
    </location>
</feature>
<evidence type="ECO:0000313" key="2">
    <source>
        <dbReference type="EMBL" id="CAD7077252.1"/>
    </source>
</evidence>
<organism evidence="2 3">
    <name type="scientific">Hermetia illucens</name>
    <name type="common">Black soldier fly</name>
    <dbReference type="NCBI Taxonomy" id="343691"/>
    <lineage>
        <taxon>Eukaryota</taxon>
        <taxon>Metazoa</taxon>
        <taxon>Ecdysozoa</taxon>
        <taxon>Arthropoda</taxon>
        <taxon>Hexapoda</taxon>
        <taxon>Insecta</taxon>
        <taxon>Pterygota</taxon>
        <taxon>Neoptera</taxon>
        <taxon>Endopterygota</taxon>
        <taxon>Diptera</taxon>
        <taxon>Brachycera</taxon>
        <taxon>Stratiomyomorpha</taxon>
        <taxon>Stratiomyidae</taxon>
        <taxon>Hermetiinae</taxon>
        <taxon>Hermetia</taxon>
    </lineage>
</organism>
<dbReference type="Proteomes" id="UP000594454">
    <property type="component" value="Chromosome 1"/>
</dbReference>
<dbReference type="AlphaFoldDB" id="A0A7R8UAL8"/>
<name>A0A7R8UAL8_HERIL</name>
<keyword evidence="1" id="KW-0812">Transmembrane</keyword>
<evidence type="ECO:0000313" key="3">
    <source>
        <dbReference type="Proteomes" id="UP000594454"/>
    </source>
</evidence>
<sequence>MTSTGDSLSQICSYKASHRGSLRYNTQSIKFAKDWTVLISGVEYWVLMCVAYPATSAEDWVLAQIILVGIIYLSSIPKTNSYLKTLKMGEPEEDLSKSLITAPPDSSLLLLTNLVFVIDLIRRYAPLTSENEILKCPEVFLYLRTESAISFRKSDIPLSRVT</sequence>
<proteinExistence type="predicted"/>
<dbReference type="InParanoid" id="A0A7R8UAL8"/>
<keyword evidence="1" id="KW-1133">Transmembrane helix</keyword>
<protein>
    <submittedName>
        <fullName evidence="2">Uncharacterized protein</fullName>
    </submittedName>
</protein>
<reference evidence="2 3" key="1">
    <citation type="submission" date="2020-11" db="EMBL/GenBank/DDBJ databases">
        <authorList>
            <person name="Wallbank WR R."/>
            <person name="Pardo Diaz C."/>
            <person name="Kozak K."/>
            <person name="Martin S."/>
            <person name="Jiggins C."/>
            <person name="Moest M."/>
            <person name="Warren A I."/>
            <person name="Generalovic N T."/>
            <person name="Byers J.R.P. K."/>
            <person name="Montejo-Kovacevich G."/>
            <person name="Yen C E."/>
        </authorList>
    </citation>
    <scope>NUCLEOTIDE SEQUENCE [LARGE SCALE GENOMIC DNA]</scope>
</reference>
<dbReference type="EMBL" id="LR899009">
    <property type="protein sequence ID" value="CAD7077252.1"/>
    <property type="molecule type" value="Genomic_DNA"/>
</dbReference>
<keyword evidence="1" id="KW-0472">Membrane</keyword>
<evidence type="ECO:0000256" key="1">
    <source>
        <dbReference type="SAM" id="Phobius"/>
    </source>
</evidence>